<keyword evidence="6" id="KW-1185">Reference proteome</keyword>
<protein>
    <recommendedName>
        <fullName evidence="3">Tethering factor for nuclear proteasome STS1</fullName>
    </recommendedName>
</protein>
<dbReference type="PANTHER" id="PTHR28032">
    <property type="entry name" value="FI02826P"/>
    <property type="match status" value="1"/>
</dbReference>
<comment type="function">
    <text evidence="3">Involved in ubiquitin-mediated protein degradation. Regulatory factor in the ubiquitin/proteasome pathway that controls the turnover of proteasome substrates. Targets proteasomes to the nucleus and facilitates the degradation of nuclear proteins.</text>
</comment>
<gene>
    <name evidence="5" type="ORF">CVT25_013968</name>
</gene>
<evidence type="ECO:0000256" key="4">
    <source>
        <dbReference type="SAM" id="MobiDB-lite"/>
    </source>
</evidence>
<keyword evidence="3" id="KW-0813">Transport</keyword>
<dbReference type="GO" id="GO:0071630">
    <property type="term" value="P:nuclear protein quality control by the ubiquitin-proteasome system"/>
    <property type="evidence" value="ECO:0007669"/>
    <property type="project" value="UniProtKB-UniRule"/>
</dbReference>
<comment type="subcellular location">
    <subcellularLocation>
        <location evidence="3">Cytoplasm</location>
    </subcellularLocation>
    <subcellularLocation>
        <location evidence="3">Nucleus</location>
    </subcellularLocation>
</comment>
<evidence type="ECO:0000313" key="6">
    <source>
        <dbReference type="Proteomes" id="UP000283269"/>
    </source>
</evidence>
<feature type="compositionally biased region" description="Basic and acidic residues" evidence="4">
    <location>
        <begin position="83"/>
        <end position="105"/>
    </location>
</feature>
<comment type="similarity">
    <text evidence="1 3">Belongs to the cut8/STS1 family.</text>
</comment>
<dbReference type="InParanoid" id="A0A409XPK9"/>
<dbReference type="GO" id="GO:0031144">
    <property type="term" value="P:proteasome localization"/>
    <property type="evidence" value="ECO:0007669"/>
    <property type="project" value="UniProtKB-UniRule"/>
</dbReference>
<feature type="compositionally biased region" description="Polar residues" evidence="4">
    <location>
        <begin position="59"/>
        <end position="70"/>
    </location>
</feature>
<organism evidence="5 6">
    <name type="scientific">Psilocybe cyanescens</name>
    <dbReference type="NCBI Taxonomy" id="93625"/>
    <lineage>
        <taxon>Eukaryota</taxon>
        <taxon>Fungi</taxon>
        <taxon>Dikarya</taxon>
        <taxon>Basidiomycota</taxon>
        <taxon>Agaricomycotina</taxon>
        <taxon>Agaricomycetes</taxon>
        <taxon>Agaricomycetidae</taxon>
        <taxon>Agaricales</taxon>
        <taxon>Agaricineae</taxon>
        <taxon>Strophariaceae</taxon>
        <taxon>Psilocybe</taxon>
    </lineage>
</organism>
<keyword evidence="2 3" id="KW-0539">Nucleus</keyword>
<dbReference type="OrthoDB" id="10061064at2759"/>
<comment type="subunit">
    <text evidence="3">Binds the proteasome.</text>
</comment>
<dbReference type="EMBL" id="NHYD01000994">
    <property type="protein sequence ID" value="PPQ92661.1"/>
    <property type="molecule type" value="Genomic_DNA"/>
</dbReference>
<evidence type="ECO:0000313" key="5">
    <source>
        <dbReference type="EMBL" id="PPQ92661.1"/>
    </source>
</evidence>
<reference evidence="5 6" key="1">
    <citation type="journal article" date="2018" name="Evol. Lett.">
        <title>Horizontal gene cluster transfer increased hallucinogenic mushroom diversity.</title>
        <authorList>
            <person name="Reynolds H.T."/>
            <person name="Vijayakumar V."/>
            <person name="Gluck-Thaler E."/>
            <person name="Korotkin H.B."/>
            <person name="Matheny P.B."/>
            <person name="Slot J.C."/>
        </authorList>
    </citation>
    <scope>NUCLEOTIDE SEQUENCE [LARGE SCALE GENOMIC DNA]</scope>
    <source>
        <strain evidence="5 6">2631</strain>
    </source>
</reference>
<accession>A0A409XPK9</accession>
<evidence type="ECO:0000256" key="2">
    <source>
        <dbReference type="ARBA" id="ARBA00023242"/>
    </source>
</evidence>
<dbReference type="GO" id="GO:0031965">
    <property type="term" value="C:nuclear membrane"/>
    <property type="evidence" value="ECO:0007669"/>
    <property type="project" value="TreeGrafter"/>
</dbReference>
<dbReference type="Pfam" id="PF08559">
    <property type="entry name" value="Cut8"/>
    <property type="match status" value="1"/>
</dbReference>
<feature type="compositionally biased region" description="Low complexity" evidence="4">
    <location>
        <begin position="20"/>
        <end position="34"/>
    </location>
</feature>
<keyword evidence="3" id="KW-0963">Cytoplasm</keyword>
<dbReference type="InterPro" id="IPR038422">
    <property type="entry name" value="Cut8/Sts1_sf"/>
</dbReference>
<evidence type="ECO:0000256" key="3">
    <source>
        <dbReference type="RuleBase" id="RU368013"/>
    </source>
</evidence>
<dbReference type="STRING" id="93625.A0A409XPK9"/>
<proteinExistence type="inferred from homology"/>
<sequence length="412" mass="44922">MANVLYPHTDFHPRPVSHTPSSFGFGFGLGPSPSTSMSTATGWGNPTPGHTNPAAFHQLASSLTHSTSSRPQKRRLDPEDEAEPSRRSLSRDESMDRSPTPERPKRAAPKRARVVDSSESSVSKDTTLSKDKRNANDSNEDDVDIGVLLASLPPQSLLPLLSSLLKAQPSLKTVILPLIPRPTLESAEQVLSQAAKRLRDAYPYSSAPSFSQAPSIFGPSRSSQSPFGSTPSSSSMGQPVMRDSYIISRLRPHVADYVSACMSYFPYFSCIPSPAQSSNSPSTSNQTNSTTTIQGLHKDKFHPSETFLFLAAVTNQIMNQPPLTLSELVPLIVPRLSQEWKTWVDKIDEVVNREGGMFGRDTVTGWERALDTMAEAKAPGLSEEVMKGIRDSWVGKVGWLVGRSPSQSMDEL</sequence>
<feature type="region of interest" description="Disordered" evidence="4">
    <location>
        <begin position="1"/>
        <end position="140"/>
    </location>
</feature>
<evidence type="ECO:0000256" key="1">
    <source>
        <dbReference type="ARBA" id="ARBA00006199"/>
    </source>
</evidence>
<dbReference type="GO" id="GO:0070628">
    <property type="term" value="F:proteasome binding"/>
    <property type="evidence" value="ECO:0007669"/>
    <property type="project" value="TreeGrafter"/>
</dbReference>
<keyword evidence="3" id="KW-0653">Protein transport</keyword>
<feature type="compositionally biased region" description="Low complexity" evidence="4">
    <location>
        <begin position="218"/>
        <end position="237"/>
    </location>
</feature>
<dbReference type="GO" id="GO:0015031">
    <property type="term" value="P:protein transport"/>
    <property type="evidence" value="ECO:0007669"/>
    <property type="project" value="UniProtKB-UniRule"/>
</dbReference>
<dbReference type="Gene3D" id="1.20.58.1590">
    <property type="entry name" value="Tethering factor for nuclear proteasome Cut8/Sts1"/>
    <property type="match status" value="1"/>
</dbReference>
<comment type="caution">
    <text evidence="5">The sequence shown here is derived from an EMBL/GenBank/DDBJ whole genome shotgun (WGS) entry which is preliminary data.</text>
</comment>
<feature type="region of interest" description="Disordered" evidence="4">
    <location>
        <begin position="213"/>
        <end position="238"/>
    </location>
</feature>
<feature type="compositionally biased region" description="Polar residues" evidence="4">
    <location>
        <begin position="35"/>
        <end position="50"/>
    </location>
</feature>
<dbReference type="Proteomes" id="UP000283269">
    <property type="component" value="Unassembled WGS sequence"/>
</dbReference>
<dbReference type="AlphaFoldDB" id="A0A409XPK9"/>
<dbReference type="GO" id="GO:0005737">
    <property type="term" value="C:cytoplasm"/>
    <property type="evidence" value="ECO:0007669"/>
    <property type="project" value="UniProtKB-SubCell"/>
</dbReference>
<name>A0A409XPK9_PSICY</name>
<dbReference type="PANTHER" id="PTHR28032:SF1">
    <property type="entry name" value="FI02826P"/>
    <property type="match status" value="1"/>
</dbReference>
<dbReference type="InterPro" id="IPR013868">
    <property type="entry name" value="Cut8/Sts1_fam"/>
</dbReference>